<evidence type="ECO:0000256" key="3">
    <source>
        <dbReference type="ARBA" id="ARBA00022741"/>
    </source>
</evidence>
<feature type="domain" description="NACHT" evidence="6">
    <location>
        <begin position="224"/>
        <end position="361"/>
    </location>
</feature>
<dbReference type="CTD" id="84166"/>
<gene>
    <name evidence="7" type="primary">nlrc5</name>
    <name evidence="7" type="ORF">G4P62_013076</name>
</gene>
<dbReference type="RefSeq" id="XP_070406615.1">
    <property type="nucleotide sequence ID" value="XM_070550514.1"/>
</dbReference>
<sequence length="1844" mass="203895">MDEEELDDENVKCVLVQESSKLFQILCSQSPSVIMSLCQMLPHEAGRHDEQASTGSAAASVDHVNALLQYFRGASAAECRNFLQSVCVMCENMPMHLESRLLSVAGYASSENSTPSVTNQEPSSLQLEEQLTKRPRIDYWELYIKAATDFHQRRWKNVSEGLVKDVQLEKVWVGLRAANRGRERPDRTPGSADRGGRTPELGLDYGCLESRLTLESFLQGCAGKVMLLCGPAGSGRTLLMSCLGQQWADGLGPIPSSTLFVLLEFCQLNLLSSPVSLSDLLFQHCLPPPLNDDVKQAVVDYLLSNPGQSCWVLDGYDEFRWKFHRQTEPLDVEEPLPVTDLLSGLLNRQLLPGSTVLVTCRVRDVSDFDGLPDKVGELLPWDQQEIREYVDGYFGIRDGSLQTEAADLLLSNHHLLTMSSIPAFCNICCMVLEFLLLASKNTDRAQTPEGGKRGGSCTKREEEGSAGESEISPGLPEVPTTRTQVYLAVVAAFLSRHPHTRGRNDQTRTSRFPESCLRELSRYSFKLCELSRLAWESLEKSKILFMKEDIPGNILAFSVRTGLLRQVELRRGDGKLVSAYSFVHQTVQEFLAALRIMTSEDLTIKQLKKRFSLKTRWITKSDQKSVFTDSLYLFVCGLASSRCTEALVLFARESRSKGVQSWVQKRQTCIVDLLKTQCPGTLTGPKILQLCHCVQESQDQDLARQVVSARPTLELRNFCLWPNDIHALAFVVNSAADSGAGLDFGSCSMDLECLDVLSWCRNIHDLSFRRRKYGDKFAEKLSTVLPEFRTLRKFEFCGASLTAAGAASLASGLQECATITEINFSDNNLQDEGIRHVAEIFPKLQNLLSVTLGRNNASLKAAQCLVEKMTFCLNVQQVHADGNKELTVTFLQSSDVNSRKTNPERAVSLLNQKWNKPDMQKFAKSLTKCPPLSVLNLSGGQWDEETLKTLTQFVPKLTITEKITLNGSCTSVEGLVVLTALLSECPSVSDLQIRLQNPVEASVGFAEGKPGSEMSKTLSLSCCNLLPKDLERVLKSLGTSPDLAVLDLSSNRLGDKGLKKLLDVLSHFKKVQRVNVSENGVSMDGAVLLAAALCSSYTLCNVHISDGGKGQVLLQLRPNSSDNKHPTKAFRMKSSSVLPPDVTKICKRLTRCRSGLELEFSKCTFGEKAIGNLLKVLPDMSTLQRLDVSSSVTMVTEALSLIRCLTDNQRVTCVEFSPQTESFIMFDGVKAEEVKCRLTGFCFRDVASLKRLLEILQQDQLISYLDLSDNQLEDEGVKFLIDSLPKLQISSCINLSYNRLSRQGLMGVATTLSTCPDVSDVETSLGEEKRCLIWFRRQDESGKSLRISNGSLERDHLISLAEIVSRCPSLTRLVLKNNTLQWEWIETFIRVLTCSQRGLTVSVEESWIGSEEAVSLAHRCLQLNKNISTLRIHQTGLQLSLMNSELTSLRSEAAIPAQSATAIVSLGDRIQLPLVEGFTHQFPQLTELDFSTDRLGVEFLSSLLPSLPNLTSLSVGIKERTPAVVEELSQILLQMTLIQRLNLSGHSISDAAAQSLTELFPRLRSIGLSCCVWSEDGGLQLIRALRRSKHLEELCLDAALQLKENSWECLAEALGNMTSIQSLKLDGWRMDDGGIQQLIKIIPGWKRLKKISLSKNVISDASGEKLLDALKSCSLLEELHLSSNFLGDLTAASMSLVLPSMTRLAVLDVSVNRFGKDGSVSLAKAVRSLTNLRKIHLTSVGTSELGVVAASLGKCPFIQDVGLGWNHCGDDVVLELAKILPLCRDLIRLDLECNSVSSAGLAVLVKALQSCPSLQIIRLWKNNVSVSEAQRFSQTERRLSFSSM</sequence>
<dbReference type="SUPFAM" id="SSF52047">
    <property type="entry name" value="RNI-like"/>
    <property type="match status" value="3"/>
</dbReference>
<evidence type="ECO:0000256" key="1">
    <source>
        <dbReference type="ARBA" id="ARBA00022614"/>
    </source>
</evidence>
<dbReference type="InterPro" id="IPR027417">
    <property type="entry name" value="P-loop_NTPase"/>
</dbReference>
<accession>A0A9D2YQQ7</accession>
<keyword evidence="2" id="KW-0677">Repeat</keyword>
<feature type="region of interest" description="Disordered" evidence="5">
    <location>
        <begin position="444"/>
        <end position="478"/>
    </location>
</feature>
<evidence type="ECO:0000256" key="5">
    <source>
        <dbReference type="SAM" id="MobiDB-lite"/>
    </source>
</evidence>
<dbReference type="Pfam" id="PF17776">
    <property type="entry name" value="NLRC4_HD2"/>
    <property type="match status" value="1"/>
</dbReference>
<dbReference type="InterPro" id="IPR007111">
    <property type="entry name" value="NACHT_NTPase"/>
</dbReference>
<evidence type="ECO:0000256" key="4">
    <source>
        <dbReference type="ARBA" id="ARBA00022840"/>
    </source>
</evidence>
<dbReference type="PANTHER" id="PTHR47189">
    <property type="entry name" value="MHC CLASS II TRANSACTIVATOR"/>
    <property type="match status" value="1"/>
</dbReference>
<dbReference type="InterPro" id="IPR032675">
    <property type="entry name" value="LRR_dom_sf"/>
</dbReference>
<evidence type="ECO:0000313" key="7">
    <source>
        <dbReference type="EMBL" id="KAF7225035.1"/>
    </source>
</evidence>
<dbReference type="PROSITE" id="PS50837">
    <property type="entry name" value="NACHT"/>
    <property type="match status" value="1"/>
</dbReference>
<dbReference type="GeneID" id="107389179"/>
<dbReference type="Gene3D" id="1.10.533.20">
    <property type="match status" value="1"/>
</dbReference>
<keyword evidence="3" id="KW-0547">Nucleotide-binding</keyword>
<dbReference type="Gene3D" id="3.40.50.300">
    <property type="entry name" value="P-loop containing nucleotide triphosphate hydrolases"/>
    <property type="match status" value="1"/>
</dbReference>
<dbReference type="InterPro" id="IPR001611">
    <property type="entry name" value="Leu-rich_rpt"/>
</dbReference>
<dbReference type="PANTHER" id="PTHR47189:SF1">
    <property type="entry name" value="MHC CLASS II TRANSACTIVATOR"/>
    <property type="match status" value="1"/>
</dbReference>
<proteinExistence type="predicted"/>
<protein>
    <submittedName>
        <fullName evidence="7">Transcript variant X1</fullName>
    </submittedName>
</protein>
<keyword evidence="4" id="KW-0067">ATP-binding</keyword>
<dbReference type="EMBL" id="JAAVVJ010000004">
    <property type="protein sequence ID" value="KAF7225035.1"/>
    <property type="molecule type" value="Genomic_DNA"/>
</dbReference>
<dbReference type="Pfam" id="PF13516">
    <property type="entry name" value="LRR_6"/>
    <property type="match status" value="3"/>
</dbReference>
<evidence type="ECO:0000313" key="8">
    <source>
        <dbReference type="Proteomes" id="UP000822369"/>
    </source>
</evidence>
<dbReference type="GO" id="GO:0045348">
    <property type="term" value="P:positive regulation of MHC class II biosynthetic process"/>
    <property type="evidence" value="ECO:0007669"/>
    <property type="project" value="TreeGrafter"/>
</dbReference>
<comment type="caution">
    <text evidence="7">The sequence shown here is derived from an EMBL/GenBank/DDBJ whole genome shotgun (WGS) entry which is preliminary data.</text>
</comment>
<dbReference type="InterPro" id="IPR041267">
    <property type="entry name" value="NLRP_HD2"/>
</dbReference>
<dbReference type="SUPFAM" id="SSF52540">
    <property type="entry name" value="P-loop containing nucleoside triphosphate hydrolases"/>
    <property type="match status" value="1"/>
</dbReference>
<dbReference type="Proteomes" id="UP000822369">
    <property type="component" value="Chromosome 4"/>
</dbReference>
<evidence type="ECO:0000256" key="2">
    <source>
        <dbReference type="ARBA" id="ARBA00022737"/>
    </source>
</evidence>
<dbReference type="KEGG" id="nfu:107389179"/>
<evidence type="ECO:0000259" key="6">
    <source>
        <dbReference type="PROSITE" id="PS50837"/>
    </source>
</evidence>
<dbReference type="Gene3D" id="3.80.10.10">
    <property type="entry name" value="Ribonuclease Inhibitor"/>
    <property type="match status" value="6"/>
</dbReference>
<name>A0A9D2YQQ7_NOTFU</name>
<reference evidence="7" key="1">
    <citation type="submission" date="2020-03" db="EMBL/GenBank/DDBJ databases">
        <title>Intra-Species Differences in Population Size shape Life History and Genome Evolution.</title>
        <authorList>
            <person name="Willemsen D."/>
            <person name="Cui R."/>
            <person name="Valenzano D.R."/>
        </authorList>
    </citation>
    <scope>NUCLEOTIDE SEQUENCE</scope>
    <source>
        <strain evidence="7">GRZ</strain>
        <tissue evidence="7">Whole</tissue>
    </source>
</reference>
<keyword evidence="1" id="KW-0433">Leucine-rich repeat</keyword>
<dbReference type="GO" id="GO:0045944">
    <property type="term" value="P:positive regulation of transcription by RNA polymerase II"/>
    <property type="evidence" value="ECO:0007669"/>
    <property type="project" value="TreeGrafter"/>
</dbReference>
<dbReference type="Pfam" id="PF05729">
    <property type="entry name" value="NACHT"/>
    <property type="match status" value="1"/>
</dbReference>
<dbReference type="GO" id="GO:0005524">
    <property type="term" value="F:ATP binding"/>
    <property type="evidence" value="ECO:0007669"/>
    <property type="project" value="UniProtKB-KW"/>
</dbReference>
<organism evidence="7 8">
    <name type="scientific">Nothobranchius furzeri</name>
    <name type="common">Turquoise killifish</name>
    <dbReference type="NCBI Taxonomy" id="105023"/>
    <lineage>
        <taxon>Eukaryota</taxon>
        <taxon>Metazoa</taxon>
        <taxon>Chordata</taxon>
        <taxon>Craniata</taxon>
        <taxon>Vertebrata</taxon>
        <taxon>Euteleostomi</taxon>
        <taxon>Actinopterygii</taxon>
        <taxon>Neopterygii</taxon>
        <taxon>Teleostei</taxon>
        <taxon>Neoteleostei</taxon>
        <taxon>Acanthomorphata</taxon>
        <taxon>Ovalentaria</taxon>
        <taxon>Atherinomorphae</taxon>
        <taxon>Cyprinodontiformes</taxon>
        <taxon>Nothobranchiidae</taxon>
        <taxon>Nothobranchius</taxon>
    </lineage>
</organism>
<dbReference type="SMART" id="SM00368">
    <property type="entry name" value="LRR_RI"/>
    <property type="match status" value="10"/>
</dbReference>
<dbReference type="GO" id="GO:0045345">
    <property type="term" value="P:positive regulation of MHC class I biosynthetic process"/>
    <property type="evidence" value="ECO:0007669"/>
    <property type="project" value="TreeGrafter"/>
</dbReference>